<dbReference type="RefSeq" id="WP_146956942.1">
    <property type="nucleotide sequence ID" value="NZ_CP042467.1"/>
</dbReference>
<feature type="transmembrane region" description="Helical" evidence="2">
    <location>
        <begin position="51"/>
        <end position="71"/>
    </location>
</feature>
<evidence type="ECO:0000256" key="1">
    <source>
        <dbReference type="SAM" id="MobiDB-lite"/>
    </source>
</evidence>
<organism evidence="3 4">
    <name type="scientific">Microvenator marinus</name>
    <dbReference type="NCBI Taxonomy" id="2600177"/>
    <lineage>
        <taxon>Bacteria</taxon>
        <taxon>Deltaproteobacteria</taxon>
        <taxon>Bradymonadales</taxon>
        <taxon>Microvenatoraceae</taxon>
        <taxon>Microvenator</taxon>
    </lineage>
</organism>
<reference evidence="3 4" key="1">
    <citation type="submission" date="2019-08" db="EMBL/GenBank/DDBJ databases">
        <authorList>
            <person name="Liang Q."/>
        </authorList>
    </citation>
    <scope>NUCLEOTIDE SEQUENCE [LARGE SCALE GENOMIC DNA]</scope>
    <source>
        <strain evidence="3 4">V1718</strain>
    </source>
</reference>
<feature type="region of interest" description="Disordered" evidence="1">
    <location>
        <begin position="159"/>
        <end position="196"/>
    </location>
</feature>
<name>A0A5B8XQB1_9DELT</name>
<feature type="compositionally biased region" description="Polar residues" evidence="1">
    <location>
        <begin position="1"/>
        <end position="17"/>
    </location>
</feature>
<dbReference type="EMBL" id="CP042467">
    <property type="protein sequence ID" value="QED25936.1"/>
    <property type="molecule type" value="Genomic_DNA"/>
</dbReference>
<gene>
    <name evidence="3" type="ORF">FRD01_01395</name>
</gene>
<feature type="compositionally biased region" description="Acidic residues" evidence="1">
    <location>
        <begin position="159"/>
        <end position="181"/>
    </location>
</feature>
<keyword evidence="2" id="KW-0812">Transmembrane</keyword>
<evidence type="ECO:0000313" key="3">
    <source>
        <dbReference type="EMBL" id="QED25936.1"/>
    </source>
</evidence>
<evidence type="ECO:0000313" key="4">
    <source>
        <dbReference type="Proteomes" id="UP000321595"/>
    </source>
</evidence>
<dbReference type="KEGG" id="bbae:FRD01_01395"/>
<dbReference type="Proteomes" id="UP000321595">
    <property type="component" value="Chromosome"/>
</dbReference>
<proteinExistence type="predicted"/>
<sequence>MSTGKQNAVHAQQNSDGTFELHLDSTDSSVEVESFTPPPEPSEPPKSRRMLIVLGGVVALLGLGAAVMFALSRGEIQTNFDANLEPVQGFRPYMGGASSPPVSARPSRARPVVEEVVEEEVVEEEAQEIEMIEGEEIREEMAPPEVLNENPPIQLEEIEESEVPPEEDGWDVEEESADPLDEQGSLPFNKMKHRGQIEAMKRNSDVLMRGNMERIRGLPELSPKLRSSALMKAGRLGTPRAAEFEDSENEESYE</sequence>
<protein>
    <submittedName>
        <fullName evidence="3">Uncharacterized protein</fullName>
    </submittedName>
</protein>
<keyword evidence="4" id="KW-1185">Reference proteome</keyword>
<evidence type="ECO:0000256" key="2">
    <source>
        <dbReference type="SAM" id="Phobius"/>
    </source>
</evidence>
<keyword evidence="2" id="KW-0472">Membrane</keyword>
<accession>A0A5B8XQB1</accession>
<feature type="region of interest" description="Disordered" evidence="1">
    <location>
        <begin position="231"/>
        <end position="254"/>
    </location>
</feature>
<dbReference type="AlphaFoldDB" id="A0A5B8XQB1"/>
<keyword evidence="2" id="KW-1133">Transmembrane helix</keyword>
<feature type="compositionally biased region" description="Acidic residues" evidence="1">
    <location>
        <begin position="244"/>
        <end position="254"/>
    </location>
</feature>
<feature type="region of interest" description="Disordered" evidence="1">
    <location>
        <begin position="1"/>
        <end position="47"/>
    </location>
</feature>